<evidence type="ECO:0000256" key="2">
    <source>
        <dbReference type="ARBA" id="ARBA00004123"/>
    </source>
</evidence>
<keyword evidence="7" id="KW-0539">Nucleus</keyword>
<sequence>MKFTCALAGWEGTTSDSRILNDVLTREHPLVIPEGKYYLEDARFVLKRKIVRPNCGVCYHLKKYFVTGLKNPKELFNLSYASLRNLIERTFGVLKKRFPIITSGTQPHYSYNTMRNIVVTCCILHNFLKGVDHDESLLAAIDHELKNTSNDRHQIRLHDDDYMQTTELKDNIASDMRNHYRH</sequence>
<comment type="subcellular location">
    <subcellularLocation>
        <location evidence="2">Nucleus</location>
    </subcellularLocation>
</comment>
<feature type="domain" description="DDE Tnp4" evidence="8">
    <location>
        <begin position="2"/>
        <end position="126"/>
    </location>
</feature>
<proteinExistence type="inferred from homology"/>
<evidence type="ECO:0000256" key="4">
    <source>
        <dbReference type="ARBA" id="ARBA00022722"/>
    </source>
</evidence>
<dbReference type="GO" id="GO:0004518">
    <property type="term" value="F:nuclease activity"/>
    <property type="evidence" value="ECO:0007669"/>
    <property type="project" value="UniProtKB-KW"/>
</dbReference>
<evidence type="ECO:0000256" key="6">
    <source>
        <dbReference type="ARBA" id="ARBA00022801"/>
    </source>
</evidence>
<evidence type="ECO:0000256" key="7">
    <source>
        <dbReference type="ARBA" id="ARBA00023242"/>
    </source>
</evidence>
<evidence type="ECO:0000256" key="1">
    <source>
        <dbReference type="ARBA" id="ARBA00001968"/>
    </source>
</evidence>
<dbReference type="PANTHER" id="PTHR22930">
    <property type="match status" value="1"/>
</dbReference>
<keyword evidence="6" id="KW-0378">Hydrolase</keyword>
<dbReference type="EMBL" id="JAYMYS010000002">
    <property type="protein sequence ID" value="KAK7406634.1"/>
    <property type="molecule type" value="Genomic_DNA"/>
</dbReference>
<name>A0AAN9SXN0_PSOTE</name>
<comment type="similarity">
    <text evidence="3">Belongs to the HARBI1 family.</text>
</comment>
<dbReference type="Proteomes" id="UP001386955">
    <property type="component" value="Unassembled WGS sequence"/>
</dbReference>
<accession>A0AAN9SXN0</accession>
<dbReference type="InterPro" id="IPR045249">
    <property type="entry name" value="HARBI1-like"/>
</dbReference>
<evidence type="ECO:0000313" key="10">
    <source>
        <dbReference type="Proteomes" id="UP001386955"/>
    </source>
</evidence>
<dbReference type="InterPro" id="IPR027806">
    <property type="entry name" value="HARBI1_dom"/>
</dbReference>
<organism evidence="9 10">
    <name type="scientific">Psophocarpus tetragonolobus</name>
    <name type="common">Winged bean</name>
    <name type="synonym">Dolichos tetragonolobus</name>
    <dbReference type="NCBI Taxonomy" id="3891"/>
    <lineage>
        <taxon>Eukaryota</taxon>
        <taxon>Viridiplantae</taxon>
        <taxon>Streptophyta</taxon>
        <taxon>Embryophyta</taxon>
        <taxon>Tracheophyta</taxon>
        <taxon>Spermatophyta</taxon>
        <taxon>Magnoliopsida</taxon>
        <taxon>eudicotyledons</taxon>
        <taxon>Gunneridae</taxon>
        <taxon>Pentapetalae</taxon>
        <taxon>rosids</taxon>
        <taxon>fabids</taxon>
        <taxon>Fabales</taxon>
        <taxon>Fabaceae</taxon>
        <taxon>Papilionoideae</taxon>
        <taxon>50 kb inversion clade</taxon>
        <taxon>NPAAA clade</taxon>
        <taxon>indigoferoid/millettioid clade</taxon>
        <taxon>Phaseoleae</taxon>
        <taxon>Psophocarpus</taxon>
    </lineage>
</organism>
<evidence type="ECO:0000256" key="5">
    <source>
        <dbReference type="ARBA" id="ARBA00022723"/>
    </source>
</evidence>
<evidence type="ECO:0000259" key="8">
    <source>
        <dbReference type="Pfam" id="PF13359"/>
    </source>
</evidence>
<dbReference type="GO" id="GO:0046872">
    <property type="term" value="F:metal ion binding"/>
    <property type="evidence" value="ECO:0007669"/>
    <property type="project" value="UniProtKB-KW"/>
</dbReference>
<dbReference type="GO" id="GO:0005634">
    <property type="term" value="C:nucleus"/>
    <property type="evidence" value="ECO:0007669"/>
    <property type="project" value="UniProtKB-SubCell"/>
</dbReference>
<evidence type="ECO:0000313" key="9">
    <source>
        <dbReference type="EMBL" id="KAK7406634.1"/>
    </source>
</evidence>
<dbReference type="GO" id="GO:0016787">
    <property type="term" value="F:hydrolase activity"/>
    <property type="evidence" value="ECO:0007669"/>
    <property type="project" value="UniProtKB-KW"/>
</dbReference>
<comment type="cofactor">
    <cofactor evidence="1">
        <name>a divalent metal cation</name>
        <dbReference type="ChEBI" id="CHEBI:60240"/>
    </cofactor>
</comment>
<protein>
    <recommendedName>
        <fullName evidence="8">DDE Tnp4 domain-containing protein</fullName>
    </recommendedName>
</protein>
<dbReference type="AlphaFoldDB" id="A0AAN9SXN0"/>
<dbReference type="Pfam" id="PF13359">
    <property type="entry name" value="DDE_Tnp_4"/>
    <property type="match status" value="1"/>
</dbReference>
<comment type="caution">
    <text evidence="9">The sequence shown here is derived from an EMBL/GenBank/DDBJ whole genome shotgun (WGS) entry which is preliminary data.</text>
</comment>
<dbReference type="PANTHER" id="PTHR22930:SF268">
    <property type="entry name" value="NUCLEASE HARBI1"/>
    <property type="match status" value="1"/>
</dbReference>
<keyword evidence="4" id="KW-0540">Nuclease</keyword>
<reference evidence="9 10" key="1">
    <citation type="submission" date="2024-01" db="EMBL/GenBank/DDBJ databases">
        <title>The genomes of 5 underutilized Papilionoideae crops provide insights into root nodulation and disease resistanc.</title>
        <authorList>
            <person name="Jiang F."/>
        </authorList>
    </citation>
    <scope>NUCLEOTIDE SEQUENCE [LARGE SCALE GENOMIC DNA]</scope>
    <source>
        <strain evidence="9">DUOXIRENSHENG_FW03</strain>
        <tissue evidence="9">Leaves</tissue>
    </source>
</reference>
<keyword evidence="5" id="KW-0479">Metal-binding</keyword>
<evidence type="ECO:0000256" key="3">
    <source>
        <dbReference type="ARBA" id="ARBA00006958"/>
    </source>
</evidence>
<gene>
    <name evidence="9" type="ORF">VNO78_08263</name>
</gene>
<keyword evidence="10" id="KW-1185">Reference proteome</keyword>